<dbReference type="GeneID" id="73292181"/>
<dbReference type="InterPro" id="IPR015943">
    <property type="entry name" value="WD40/YVTN_repeat-like_dom_sf"/>
</dbReference>
<keyword evidence="4" id="KW-1185">Reference proteome</keyword>
<dbReference type="PANTHER" id="PTHR43739:SF5">
    <property type="entry name" value="EXO-ALPHA-SIALIDASE"/>
    <property type="match status" value="1"/>
</dbReference>
<dbReference type="KEGG" id="sawl:NGM29_19005"/>
<feature type="region of interest" description="Disordered" evidence="1">
    <location>
        <begin position="115"/>
        <end position="134"/>
    </location>
</feature>
<accession>A0A9E7NEZ5</accession>
<geneLocation type="plasmid" evidence="3 4">
    <name>unnamed1</name>
</geneLocation>
<proteinExistence type="predicted"/>
<dbReference type="GO" id="GO:0010411">
    <property type="term" value="P:xyloglucan metabolic process"/>
    <property type="evidence" value="ECO:0007669"/>
    <property type="project" value="TreeGrafter"/>
</dbReference>
<name>A0A9E7NEZ5_9EURY</name>
<dbReference type="Proteomes" id="UP001056855">
    <property type="component" value="Plasmid unnamed1"/>
</dbReference>
<sequence length="332" mass="36613">MTLLIATQDGVYRSQRGDLDDVERVLDSGVTLGVQSFDDHGTFVTSKTGLYHSTDSGSTWRQLDVPRPEVYAVTVSPDGTRLYAGTHPAHLYVSTDEGRTWTELDGFQALPSRDRWHTPRHRGESHVRSLGVSSGAPNRVVAGVEVGGIHVSDDNGETWTERRDDLQTAREDDLQYDVHHLLVVSSDEYVVSCGGGLYRTRDTGYSWTRLDTGLDQSYFQEAFAHRGTLYAAAQTLPPTLPAGSRYRKQDVNASLFESTDGGDTLETKSYPGGPDEFIYAWTAVNGRVLAGTTEGRVIIRDDGTWTSLGHVSSWIRSLHTARGSDSEVSKER</sequence>
<organism evidence="3 4">
    <name type="scientific">Natronosalvus rutilus</name>
    <dbReference type="NCBI Taxonomy" id="2953753"/>
    <lineage>
        <taxon>Archaea</taxon>
        <taxon>Methanobacteriati</taxon>
        <taxon>Methanobacteriota</taxon>
        <taxon>Stenosarchaea group</taxon>
        <taxon>Halobacteria</taxon>
        <taxon>Halobacteriales</taxon>
        <taxon>Natrialbaceae</taxon>
        <taxon>Natronosalvus</taxon>
    </lineage>
</organism>
<dbReference type="GO" id="GO:0016787">
    <property type="term" value="F:hydrolase activity"/>
    <property type="evidence" value="ECO:0007669"/>
    <property type="project" value="UniProtKB-KW"/>
</dbReference>
<feature type="compositionally biased region" description="Basic and acidic residues" evidence="1">
    <location>
        <begin position="115"/>
        <end position="127"/>
    </location>
</feature>
<dbReference type="InterPro" id="IPR052025">
    <property type="entry name" value="Xyloglucanase_GH74"/>
</dbReference>
<evidence type="ECO:0000313" key="3">
    <source>
        <dbReference type="EMBL" id="UTF55774.1"/>
    </source>
</evidence>
<keyword evidence="3" id="KW-0614">Plasmid</keyword>
<gene>
    <name evidence="3" type="ORF">NGM29_19005</name>
</gene>
<keyword evidence="3" id="KW-0378">Hydrolase</keyword>
<feature type="domain" description="DUF6242" evidence="2">
    <location>
        <begin position="42"/>
        <end position="250"/>
    </location>
</feature>
<dbReference type="AlphaFoldDB" id="A0A9E7NEZ5"/>
<reference evidence="3" key="1">
    <citation type="submission" date="2022-06" db="EMBL/GenBank/DDBJ databases">
        <title>Diverse halophilic archaea isolated from saline environments.</title>
        <authorList>
            <person name="Cui H.-L."/>
        </authorList>
    </citation>
    <scope>NUCLEOTIDE SEQUENCE</scope>
    <source>
        <strain evidence="3">WLHS1</strain>
        <plasmid evidence="3">unnamed1</plasmid>
    </source>
</reference>
<dbReference type="CDD" id="cd15482">
    <property type="entry name" value="Sialidase_non-viral"/>
    <property type="match status" value="1"/>
</dbReference>
<dbReference type="InterPro" id="IPR058667">
    <property type="entry name" value="DUF6242_C"/>
</dbReference>
<dbReference type="EMBL" id="CP100356">
    <property type="protein sequence ID" value="UTF55774.1"/>
    <property type="molecule type" value="Genomic_DNA"/>
</dbReference>
<protein>
    <submittedName>
        <fullName evidence="3">Glycosyl hydrolase</fullName>
    </submittedName>
</protein>
<dbReference type="Pfam" id="PF25852">
    <property type="entry name" value="DUF6242_C"/>
    <property type="match status" value="1"/>
</dbReference>
<dbReference type="Gene3D" id="2.130.10.10">
    <property type="entry name" value="YVTN repeat-like/Quinoprotein amine dehydrogenase"/>
    <property type="match status" value="1"/>
</dbReference>
<dbReference type="RefSeq" id="WP_254161146.1">
    <property type="nucleotide sequence ID" value="NZ_CP100356.1"/>
</dbReference>
<dbReference type="PANTHER" id="PTHR43739">
    <property type="entry name" value="XYLOGLUCANASE (EUROFUNG)"/>
    <property type="match status" value="1"/>
</dbReference>
<dbReference type="SUPFAM" id="SSF110296">
    <property type="entry name" value="Oligoxyloglucan reducing end-specific cellobiohydrolase"/>
    <property type="match status" value="1"/>
</dbReference>
<evidence type="ECO:0000313" key="4">
    <source>
        <dbReference type="Proteomes" id="UP001056855"/>
    </source>
</evidence>
<evidence type="ECO:0000256" key="1">
    <source>
        <dbReference type="SAM" id="MobiDB-lite"/>
    </source>
</evidence>
<evidence type="ECO:0000259" key="2">
    <source>
        <dbReference type="Pfam" id="PF25852"/>
    </source>
</evidence>